<dbReference type="HAMAP" id="MF_00099">
    <property type="entry name" value="CheB_chemtxs"/>
    <property type="match status" value="1"/>
</dbReference>
<comment type="domain">
    <text evidence="5">Contains a C-terminal catalytic domain, and an N-terminal region which modulates catalytic activity.</text>
</comment>
<dbReference type="PIRSF" id="PIRSF000876">
    <property type="entry name" value="RR_chemtxs_CheB"/>
    <property type="match status" value="1"/>
</dbReference>
<keyword evidence="3 5" id="KW-0378">Hydrolase</keyword>
<dbReference type="PROSITE" id="PS50110">
    <property type="entry name" value="RESPONSE_REGULATORY"/>
    <property type="match status" value="1"/>
</dbReference>
<dbReference type="PANTHER" id="PTHR42872:SF6">
    <property type="entry name" value="PROTEIN-GLUTAMATE METHYLESTERASE_PROTEIN-GLUTAMINE GLUTAMINASE"/>
    <property type="match status" value="1"/>
</dbReference>
<keyword evidence="1 5" id="KW-0963">Cytoplasm</keyword>
<dbReference type="GO" id="GO:0008984">
    <property type="term" value="F:protein-glutamate methylesterase activity"/>
    <property type="evidence" value="ECO:0007669"/>
    <property type="project" value="UniProtKB-EC"/>
</dbReference>
<evidence type="ECO:0000256" key="2">
    <source>
        <dbReference type="ARBA" id="ARBA00022500"/>
    </source>
</evidence>
<evidence type="ECO:0000259" key="9">
    <source>
        <dbReference type="PROSITE" id="PS50122"/>
    </source>
</evidence>
<protein>
    <recommendedName>
        <fullName evidence="5">Protein-glutamate methylesterase/protein-glutamine glutaminase</fullName>
        <ecNumber evidence="5">3.1.1.61</ecNumber>
        <ecNumber evidence="5">3.5.1.44</ecNumber>
    </recommendedName>
</protein>
<dbReference type="Pfam" id="PF00072">
    <property type="entry name" value="Response_reg"/>
    <property type="match status" value="1"/>
</dbReference>
<organism evidence="10 11">
    <name type="scientific">Vibrio marisflavi CECT 7928</name>
    <dbReference type="NCBI Taxonomy" id="634439"/>
    <lineage>
        <taxon>Bacteria</taxon>
        <taxon>Pseudomonadati</taxon>
        <taxon>Pseudomonadota</taxon>
        <taxon>Gammaproteobacteria</taxon>
        <taxon>Vibrionales</taxon>
        <taxon>Vibrionaceae</taxon>
        <taxon>Vibrio</taxon>
    </lineage>
</organism>
<dbReference type="Gene3D" id="3.40.50.180">
    <property type="entry name" value="Methylesterase CheB, C-terminal domain"/>
    <property type="match status" value="1"/>
</dbReference>
<feature type="domain" description="CheB-type methylesterase" evidence="9">
    <location>
        <begin position="155"/>
        <end position="347"/>
    </location>
</feature>
<dbReference type="CDD" id="cd16432">
    <property type="entry name" value="CheB_Rec"/>
    <property type="match status" value="1"/>
</dbReference>
<evidence type="ECO:0000256" key="1">
    <source>
        <dbReference type="ARBA" id="ARBA00022490"/>
    </source>
</evidence>
<dbReference type="NCBIfam" id="NF001965">
    <property type="entry name" value="PRK00742.1"/>
    <property type="match status" value="1"/>
</dbReference>
<dbReference type="Proteomes" id="UP000838748">
    <property type="component" value="Unassembled WGS sequence"/>
</dbReference>
<feature type="active site" evidence="5 6">
    <location>
        <position position="290"/>
    </location>
</feature>
<dbReference type="CDD" id="cd17541">
    <property type="entry name" value="REC_CheB-like"/>
    <property type="match status" value="1"/>
</dbReference>
<dbReference type="SUPFAM" id="SSF52738">
    <property type="entry name" value="Methylesterase CheB, C-terminal domain"/>
    <property type="match status" value="1"/>
</dbReference>
<comment type="PTM">
    <text evidence="5">Phosphorylated by CheA. Phosphorylation of the N-terminal regulatory domain activates the methylesterase activity.</text>
</comment>
<dbReference type="InterPro" id="IPR035909">
    <property type="entry name" value="CheB_C"/>
</dbReference>
<name>A0ABN8DWT0_9VIBR</name>
<dbReference type="EC" id="3.5.1.44" evidence="5"/>
<comment type="subcellular location">
    <subcellularLocation>
        <location evidence="5">Cytoplasm</location>
    </subcellularLocation>
</comment>
<comment type="caution">
    <text evidence="10">The sequence shown here is derived from an EMBL/GenBank/DDBJ whole genome shotgun (WGS) entry which is preliminary data.</text>
</comment>
<dbReference type="EC" id="3.1.1.61" evidence="5"/>
<dbReference type="PROSITE" id="PS50122">
    <property type="entry name" value="CHEB"/>
    <property type="match status" value="1"/>
</dbReference>
<dbReference type="SUPFAM" id="SSF52172">
    <property type="entry name" value="CheY-like"/>
    <property type="match status" value="1"/>
</dbReference>
<evidence type="ECO:0000313" key="11">
    <source>
        <dbReference type="Proteomes" id="UP000838748"/>
    </source>
</evidence>
<evidence type="ECO:0000259" key="8">
    <source>
        <dbReference type="PROSITE" id="PS50110"/>
    </source>
</evidence>
<proteinExistence type="inferred from homology"/>
<evidence type="ECO:0000256" key="4">
    <source>
        <dbReference type="ARBA" id="ARBA00048267"/>
    </source>
</evidence>
<comment type="similarity">
    <text evidence="5">Belongs to the CheB family.</text>
</comment>
<dbReference type="Gene3D" id="3.40.50.2300">
    <property type="match status" value="1"/>
</dbReference>
<keyword evidence="5 7" id="KW-0597">Phosphoprotein</keyword>
<keyword evidence="2 5" id="KW-0145">Chemotaxis</keyword>
<comment type="catalytic activity">
    <reaction evidence="4 5">
        <text>[protein]-L-glutamate 5-O-methyl ester + H2O = L-glutamyl-[protein] + methanol + H(+)</text>
        <dbReference type="Rhea" id="RHEA:23236"/>
        <dbReference type="Rhea" id="RHEA-COMP:10208"/>
        <dbReference type="Rhea" id="RHEA-COMP:10311"/>
        <dbReference type="ChEBI" id="CHEBI:15377"/>
        <dbReference type="ChEBI" id="CHEBI:15378"/>
        <dbReference type="ChEBI" id="CHEBI:17790"/>
        <dbReference type="ChEBI" id="CHEBI:29973"/>
        <dbReference type="ChEBI" id="CHEBI:82795"/>
        <dbReference type="EC" id="3.1.1.61"/>
    </reaction>
</comment>
<keyword evidence="11" id="KW-1185">Reference proteome</keyword>
<dbReference type="RefSeq" id="WP_237359432.1">
    <property type="nucleotide sequence ID" value="NZ_CAKLDM010000001.1"/>
</dbReference>
<feature type="domain" description="Response regulatory" evidence="8">
    <location>
        <begin position="6"/>
        <end position="123"/>
    </location>
</feature>
<dbReference type="NCBIfam" id="NF009206">
    <property type="entry name" value="PRK12555.1"/>
    <property type="match status" value="1"/>
</dbReference>
<accession>A0ABN8DWT0</accession>
<dbReference type="InterPro" id="IPR011006">
    <property type="entry name" value="CheY-like_superfamily"/>
</dbReference>
<dbReference type="PANTHER" id="PTHR42872">
    <property type="entry name" value="PROTEIN-GLUTAMATE METHYLESTERASE/PROTEIN-GLUTAMINE GLUTAMINASE"/>
    <property type="match status" value="1"/>
</dbReference>
<dbReference type="InterPro" id="IPR001789">
    <property type="entry name" value="Sig_transdc_resp-reg_receiver"/>
</dbReference>
<reference evidence="10" key="1">
    <citation type="submission" date="2021-11" db="EMBL/GenBank/DDBJ databases">
        <authorList>
            <person name="Rodrigo-Torres L."/>
            <person name="Arahal R. D."/>
            <person name="Lucena T."/>
        </authorList>
    </citation>
    <scope>NUCLEOTIDE SEQUENCE</scope>
    <source>
        <strain evidence="10">CECT 7928</strain>
    </source>
</reference>
<evidence type="ECO:0000256" key="5">
    <source>
        <dbReference type="HAMAP-Rule" id="MF_00099"/>
    </source>
</evidence>
<dbReference type="EMBL" id="CAKLDM010000001">
    <property type="protein sequence ID" value="CAH0535841.1"/>
    <property type="molecule type" value="Genomic_DNA"/>
</dbReference>
<dbReference type="InterPro" id="IPR008248">
    <property type="entry name" value="CheB-like"/>
</dbReference>
<dbReference type="InterPro" id="IPR000673">
    <property type="entry name" value="Sig_transdc_resp-reg_Me-estase"/>
</dbReference>
<comment type="function">
    <text evidence="5">Involved in chemotaxis. Part of a chemotaxis signal transduction system that modulates chemotaxis in response to various stimuli. Catalyzes the demethylation of specific methylglutamate residues introduced into the chemoreceptors (methyl-accepting chemotaxis proteins or MCP) by CheR. Also mediates the irreversible deamidation of specific glutamine residues to glutamic acid.</text>
</comment>
<comment type="catalytic activity">
    <reaction evidence="5">
        <text>L-glutaminyl-[protein] + H2O = L-glutamyl-[protein] + NH4(+)</text>
        <dbReference type="Rhea" id="RHEA:16441"/>
        <dbReference type="Rhea" id="RHEA-COMP:10207"/>
        <dbReference type="Rhea" id="RHEA-COMP:10208"/>
        <dbReference type="ChEBI" id="CHEBI:15377"/>
        <dbReference type="ChEBI" id="CHEBI:28938"/>
        <dbReference type="ChEBI" id="CHEBI:29973"/>
        <dbReference type="ChEBI" id="CHEBI:30011"/>
        <dbReference type="EC" id="3.5.1.44"/>
    </reaction>
</comment>
<evidence type="ECO:0000256" key="7">
    <source>
        <dbReference type="PROSITE-ProRule" id="PRU00169"/>
    </source>
</evidence>
<evidence type="ECO:0000256" key="3">
    <source>
        <dbReference type="ARBA" id="ARBA00022801"/>
    </source>
</evidence>
<feature type="modified residue" description="4-aspartylphosphate" evidence="5 7">
    <location>
        <position position="57"/>
    </location>
</feature>
<evidence type="ECO:0000313" key="10">
    <source>
        <dbReference type="EMBL" id="CAH0535841.1"/>
    </source>
</evidence>
<feature type="active site" evidence="5 6">
    <location>
        <position position="167"/>
    </location>
</feature>
<evidence type="ECO:0000256" key="6">
    <source>
        <dbReference type="PROSITE-ProRule" id="PRU00050"/>
    </source>
</evidence>
<dbReference type="SMART" id="SM00448">
    <property type="entry name" value="REC"/>
    <property type="match status" value="1"/>
</dbReference>
<dbReference type="Pfam" id="PF01339">
    <property type="entry name" value="CheB_methylest"/>
    <property type="match status" value="1"/>
</dbReference>
<gene>
    <name evidence="10" type="primary">cheB_1</name>
    <name evidence="5" type="synonym">cheB</name>
    <name evidence="10" type="ORF">VMF7928_00012</name>
</gene>
<feature type="active site" evidence="5 6">
    <location>
        <position position="193"/>
    </location>
</feature>
<sequence>MTNKSKVLVVDDSPVFRALLCQLINSDPLLEVVAEAADPYEARDLIKQHNPDVLTLDIEMPKMNGVQFLRNLMRLRPMPVVMISTLTQHGAEATLEALELGAVDYFPKPDVENTGDMVNYKDLVNEKIRMAAGANMNVSHSSSPATKVWDEKKVSKTSCEVIAIGASTGGTEAIRDVLSAFPAGMPPIIISQHISAMFSKSFANRLNECSAIDVKELSTSCAPLVCGSAYVAPGDKHITVIRKGSHLYCQLDDRPLVNRHKPSVEVMFDTVAETVGQKAVGIILTGMGNDGAQGLLKMKNKGALTIAQDEKSSVVWGMPRVAVEVGAAEKVVDLKKIPNLVCEYLFK</sequence>